<protein>
    <recommendedName>
        <fullName evidence="4">Caffeine-induced death protein 2</fullName>
    </recommendedName>
</protein>
<gene>
    <name evidence="2" type="ORF">CI109_106595</name>
</gene>
<dbReference type="KEGG" id="ksn:43588078"/>
<dbReference type="RefSeq" id="XP_065823942.1">
    <property type="nucleotide sequence ID" value="XM_065967870.1"/>
</dbReference>
<reference evidence="2" key="2">
    <citation type="submission" date="2024-01" db="EMBL/GenBank/DDBJ databases">
        <title>Comparative genomics of Cryptococcus and Kwoniella reveals pathogenesis evolution and contrasting modes of karyotype evolution via chromosome fusion or intercentromeric recombination.</title>
        <authorList>
            <person name="Coelho M.A."/>
            <person name="David-Palma M."/>
            <person name="Shea T."/>
            <person name="Bowers K."/>
            <person name="McGinley-Smith S."/>
            <person name="Mohammad A.W."/>
            <person name="Gnirke A."/>
            <person name="Yurkov A.M."/>
            <person name="Nowrousian M."/>
            <person name="Sun S."/>
            <person name="Cuomo C.A."/>
            <person name="Heitman J."/>
        </authorList>
    </citation>
    <scope>NUCLEOTIDE SEQUENCE</scope>
    <source>
        <strain evidence="2">CBS 12478</strain>
    </source>
</reference>
<dbReference type="GeneID" id="43588078"/>
<evidence type="ECO:0008006" key="4">
    <source>
        <dbReference type="Google" id="ProtNLM"/>
    </source>
</evidence>
<accession>A0AAJ8N0T6</accession>
<proteinExistence type="inferred from homology"/>
<dbReference type="EMBL" id="CP144062">
    <property type="protein sequence ID" value="WWD22106.1"/>
    <property type="molecule type" value="Genomic_DNA"/>
</dbReference>
<dbReference type="Pfam" id="PF09774">
    <property type="entry name" value="MIX23"/>
    <property type="match status" value="2"/>
</dbReference>
<dbReference type="PANTHER" id="PTHR31905">
    <property type="entry name" value="COILED-COIL DOMAIN-CONTAINING PROTEIN 58"/>
    <property type="match status" value="1"/>
</dbReference>
<dbReference type="AlphaFoldDB" id="A0AAJ8N0T6"/>
<sequence>MPAPPFGTASAYTDSFPAPPPKQVTVTAETCFNLSVFRDIVRQYRRLDDQIITRLNRAQAELRDRSRTLPSSSARSGVANLDGAEGMCVRLWGEMMAGWAHRQTLLTFCTQTVQASVEGKRDASSPLPHWERGVKEEEVLADQLASEESVEAIIRKRTLDAFKSRCPFFLPSPSDTTGRAWWDLADRGLKGRGPEVS</sequence>
<reference evidence="2" key="1">
    <citation type="submission" date="2017-08" db="EMBL/GenBank/DDBJ databases">
        <authorList>
            <person name="Cuomo C."/>
            <person name="Billmyre B."/>
            <person name="Heitman J."/>
        </authorList>
    </citation>
    <scope>NUCLEOTIDE SEQUENCE</scope>
    <source>
        <strain evidence="2">CBS 12478</strain>
    </source>
</reference>
<evidence type="ECO:0000313" key="2">
    <source>
        <dbReference type="EMBL" id="WWD22106.1"/>
    </source>
</evidence>
<evidence type="ECO:0000256" key="1">
    <source>
        <dbReference type="ARBA" id="ARBA00024204"/>
    </source>
</evidence>
<dbReference type="PANTHER" id="PTHR31905:SF2">
    <property type="entry name" value="PROTEIN MIX23"/>
    <property type="match status" value="1"/>
</dbReference>
<dbReference type="InterPro" id="IPR019171">
    <property type="entry name" value="MIX23"/>
</dbReference>
<evidence type="ECO:0000313" key="3">
    <source>
        <dbReference type="Proteomes" id="UP000322225"/>
    </source>
</evidence>
<name>A0AAJ8N0T6_9TREE</name>
<comment type="similarity">
    <text evidence="1">Belongs to the MIX23 family.</text>
</comment>
<keyword evidence="3" id="KW-1185">Reference proteome</keyword>
<dbReference type="GO" id="GO:0005758">
    <property type="term" value="C:mitochondrial intermembrane space"/>
    <property type="evidence" value="ECO:0007669"/>
    <property type="project" value="InterPro"/>
</dbReference>
<organism evidence="2 3">
    <name type="scientific">Kwoniella shandongensis</name>
    <dbReference type="NCBI Taxonomy" id="1734106"/>
    <lineage>
        <taxon>Eukaryota</taxon>
        <taxon>Fungi</taxon>
        <taxon>Dikarya</taxon>
        <taxon>Basidiomycota</taxon>
        <taxon>Agaricomycotina</taxon>
        <taxon>Tremellomycetes</taxon>
        <taxon>Tremellales</taxon>
        <taxon>Cryptococcaceae</taxon>
        <taxon>Kwoniella</taxon>
    </lineage>
</organism>
<dbReference type="Proteomes" id="UP000322225">
    <property type="component" value="Chromosome 12"/>
</dbReference>